<evidence type="ECO:0000313" key="7">
    <source>
        <dbReference type="Proteomes" id="UP000217944"/>
    </source>
</evidence>
<sequence>MQEILNQYFKRDEKNELVPIEENGKIFAILKNKWLEAKPEEIIRQKFIAKLIEEYGYVSEQMAQEVKVSNSKRGSGKAQADIVVWKTKEDKINQKNAFLVIECKAPTIKLKLEDCYQGMNYATWSRAKIFAIYNDNEMQVYKIDESKIPILSDSFKPINDIPKANEILDENKLEKFLQKTKEFKGDEFARLLHKCHNIIRNNDKLSPEAAFDEISKVLFIKIMYERSPKQEGIFSLQQFKKLKSAWELARGKSDKAESYMQKLFEDVKEEFKNDGIFEDNEKIKLKESTFEAIVKELEIYNLTKTGADVKGIAFEKFLSKTFRGQLGQFFTPRTIVDFMVDFINPKENELICDPCVGSGGFIIKAFEKIKENIENEYKFKKFELQKKIFGENQEYLDNKEKQKEFEKILSKLNNEEQMRLKQLSCCAIYGTDANPRMARVAKINMIMHGDGHSGIHHHDGLLNINGIFRNRFDVILTNPPFGITYNNDLPKVQEDDKFKDERLIEEYKKKYGEIYEEELKQVTDNIGKPIRNLFEVGKYTGKSEVLFIERCLDLLKPKGRMGIVLPEGVLNSSDLEKARELFEGRAKIKLIVSLPDEVFLSAGATVKTSLVFLQKYSEEEKNEFEKIKQECENELKEKLKIYEKENQLSIIKKNLRNKKLEKEIKEKLRKNKKEIEKELKQLYKYLETKLMPCVRENFDYEILVADIKKAGITSTGDMTDNELIELLKELKSIKVWE</sequence>
<gene>
    <name evidence="6" type="ORF">LNAT_P1308</name>
</gene>
<dbReference type="InterPro" id="IPR029063">
    <property type="entry name" value="SAM-dependent_MTases_sf"/>
</dbReference>
<dbReference type="InterPro" id="IPR002052">
    <property type="entry name" value="DNA_methylase_N6_adenine_CS"/>
</dbReference>
<evidence type="ECO:0000259" key="4">
    <source>
        <dbReference type="Pfam" id="PF02384"/>
    </source>
</evidence>
<dbReference type="GO" id="GO:0008170">
    <property type="term" value="F:N-methyltransferase activity"/>
    <property type="evidence" value="ECO:0007669"/>
    <property type="project" value="InterPro"/>
</dbReference>
<dbReference type="PRINTS" id="PR00507">
    <property type="entry name" value="N12N6MTFRASE"/>
</dbReference>
<dbReference type="GO" id="GO:0003677">
    <property type="term" value="F:DNA binding"/>
    <property type="evidence" value="ECO:0007669"/>
    <property type="project" value="InterPro"/>
</dbReference>
<dbReference type="GO" id="GO:0032259">
    <property type="term" value="P:methylation"/>
    <property type="evidence" value="ECO:0007669"/>
    <property type="project" value="UniProtKB-KW"/>
</dbReference>
<evidence type="ECO:0000256" key="3">
    <source>
        <dbReference type="SAM" id="Coils"/>
    </source>
</evidence>
<feature type="domain" description="DNA methylase adenine-specific" evidence="4">
    <location>
        <begin position="308"/>
        <end position="391"/>
    </location>
</feature>
<feature type="domain" description="Type I restriction enzyme R protein N-terminal" evidence="5">
    <location>
        <begin position="39"/>
        <end position="162"/>
    </location>
</feature>
<keyword evidence="3" id="KW-0175">Coiled coil</keyword>
<proteinExistence type="inferred from homology"/>
<dbReference type="InterPro" id="IPR029464">
    <property type="entry name" value="HSDR_N"/>
</dbReference>
<comment type="similarity">
    <text evidence="1">Belongs to the N(4)/N(6)-methyltransferase family.</text>
</comment>
<name>A0A292YFX0_9BACT</name>
<dbReference type="Pfam" id="PF13588">
    <property type="entry name" value="HSDR_N_2"/>
    <property type="match status" value="1"/>
</dbReference>
<dbReference type="SUPFAM" id="SSF53335">
    <property type="entry name" value="S-adenosyl-L-methionine-dependent methyltransferases"/>
    <property type="match status" value="1"/>
</dbReference>
<feature type="domain" description="DNA methylase adenine-specific" evidence="4">
    <location>
        <begin position="422"/>
        <end position="511"/>
    </location>
</feature>
<feature type="coiled-coil region" evidence="3">
    <location>
        <begin position="617"/>
        <end position="685"/>
    </location>
</feature>
<dbReference type="AlphaFoldDB" id="A0A292YFX0"/>
<keyword evidence="7" id="KW-1185">Reference proteome</keyword>
<evidence type="ECO:0000259" key="5">
    <source>
        <dbReference type="Pfam" id="PF13588"/>
    </source>
</evidence>
<feature type="domain" description="DNA methylase adenine-specific" evidence="4">
    <location>
        <begin position="541"/>
        <end position="653"/>
    </location>
</feature>
<accession>A0A292YFX0</accession>
<dbReference type="InterPro" id="IPR003356">
    <property type="entry name" value="DNA_methylase_A-5"/>
</dbReference>
<dbReference type="PROSITE" id="PS00092">
    <property type="entry name" value="N6_MTASE"/>
    <property type="match status" value="1"/>
</dbReference>
<evidence type="ECO:0000256" key="1">
    <source>
        <dbReference type="ARBA" id="ARBA00006594"/>
    </source>
</evidence>
<dbReference type="Pfam" id="PF02384">
    <property type="entry name" value="N6_Mtase"/>
    <property type="match status" value="3"/>
</dbReference>
<dbReference type="Proteomes" id="UP000217944">
    <property type="component" value="Unassembled WGS sequence"/>
</dbReference>
<dbReference type="RefSeq" id="WP_096259638.1">
    <property type="nucleotide sequence ID" value="NZ_BDME01000002.1"/>
</dbReference>
<dbReference type="PANTHER" id="PTHR42998:SF1">
    <property type="entry name" value="TYPE I RESTRICTION ENZYME HINDI METHYLASE SUBUNIT"/>
    <property type="match status" value="1"/>
</dbReference>
<dbReference type="EC" id="2.1.1.72" evidence="6"/>
<dbReference type="EMBL" id="BDME01000002">
    <property type="protein sequence ID" value="GAX88011.1"/>
    <property type="molecule type" value="Genomic_DNA"/>
</dbReference>
<dbReference type="OrthoDB" id="9784823at2"/>
<evidence type="ECO:0000256" key="2">
    <source>
        <dbReference type="ARBA" id="ARBA00022747"/>
    </source>
</evidence>
<evidence type="ECO:0000313" key="6">
    <source>
        <dbReference type="EMBL" id="GAX88011.1"/>
    </source>
</evidence>
<reference evidence="6 7" key="1">
    <citation type="journal article" date="2017" name="Syst. Appl. Microbiol.">
        <title>Lebetimonas natsushimae sp. nov., a novel strictly anaerobic, moderately thermophilic chemoautotroph isolated from a deep-sea hydrothermal vent polychaete nest in the Mid-Okinawa Trough.</title>
        <authorList>
            <person name="Nagata R."/>
            <person name="Takaki Y."/>
            <person name="Tame A."/>
            <person name="Nunoura T."/>
            <person name="Muto H."/>
            <person name="Mino S."/>
            <person name="Sawayama S."/>
            <person name="Takai K."/>
            <person name="Nakagawa S."/>
        </authorList>
    </citation>
    <scope>NUCLEOTIDE SEQUENCE [LARGE SCALE GENOMIC DNA]</scope>
    <source>
        <strain evidence="6 7">HS1857</strain>
    </source>
</reference>
<dbReference type="GO" id="GO:0009007">
    <property type="term" value="F:site-specific DNA-methyltransferase (adenine-specific) activity"/>
    <property type="evidence" value="ECO:0007669"/>
    <property type="project" value="UniProtKB-EC"/>
</dbReference>
<dbReference type="GO" id="GO:0009307">
    <property type="term" value="P:DNA restriction-modification system"/>
    <property type="evidence" value="ECO:0007669"/>
    <property type="project" value="UniProtKB-KW"/>
</dbReference>
<comment type="caution">
    <text evidence="6">The sequence shown here is derived from an EMBL/GenBank/DDBJ whole genome shotgun (WGS) entry which is preliminary data.</text>
</comment>
<keyword evidence="2" id="KW-0680">Restriction system</keyword>
<dbReference type="Gene3D" id="3.40.50.150">
    <property type="entry name" value="Vaccinia Virus protein VP39"/>
    <property type="match status" value="1"/>
</dbReference>
<keyword evidence="6" id="KW-0808">Transferase</keyword>
<keyword evidence="6" id="KW-0489">Methyltransferase</keyword>
<protein>
    <submittedName>
        <fullName evidence="6">Type I restriction enzyme M protein</fullName>
        <ecNumber evidence="6">2.1.1.72</ecNumber>
    </submittedName>
</protein>
<dbReference type="PANTHER" id="PTHR42998">
    <property type="entry name" value="TYPE I RESTRICTION ENZYME HINDVIIP M PROTEIN-RELATED"/>
    <property type="match status" value="1"/>
</dbReference>
<organism evidence="6 7">
    <name type="scientific">Lebetimonas natsushimae</name>
    <dbReference type="NCBI Taxonomy" id="1936991"/>
    <lineage>
        <taxon>Bacteria</taxon>
        <taxon>Pseudomonadati</taxon>
        <taxon>Campylobacterota</taxon>
        <taxon>Epsilonproteobacteria</taxon>
        <taxon>Nautiliales</taxon>
        <taxon>Nautiliaceae</taxon>
        <taxon>Lebetimonas</taxon>
    </lineage>
</organism>
<dbReference type="InterPro" id="IPR052916">
    <property type="entry name" value="Type-I_RE_MTase_Subunit"/>
</dbReference>